<evidence type="ECO:0000256" key="1">
    <source>
        <dbReference type="ARBA" id="ARBA00004651"/>
    </source>
</evidence>
<dbReference type="PANTHER" id="PTHR30294:SF29">
    <property type="entry name" value="MULTIDRUG ABC TRANSPORTER PERMEASE YBHS-RELATED"/>
    <property type="match status" value="1"/>
</dbReference>
<accession>A0ABT7F2R1</accession>
<evidence type="ECO:0000313" key="10">
    <source>
        <dbReference type="EMBL" id="MDK3018895.1"/>
    </source>
</evidence>
<dbReference type="RefSeq" id="WP_284481701.1">
    <property type="nucleotide sequence ID" value="NZ_JASNJD010000010.1"/>
</dbReference>
<feature type="transmembrane region" description="Helical" evidence="8">
    <location>
        <begin position="226"/>
        <end position="248"/>
    </location>
</feature>
<feature type="domain" description="ABC transmembrane type-2" evidence="9">
    <location>
        <begin position="144"/>
        <end position="370"/>
    </location>
</feature>
<evidence type="ECO:0000256" key="4">
    <source>
        <dbReference type="ARBA" id="ARBA00022475"/>
    </source>
</evidence>
<organism evidence="10 11">
    <name type="scientific">Pseudodonghicola flavimaris</name>
    <dbReference type="NCBI Taxonomy" id="3050036"/>
    <lineage>
        <taxon>Bacteria</taxon>
        <taxon>Pseudomonadati</taxon>
        <taxon>Pseudomonadota</taxon>
        <taxon>Alphaproteobacteria</taxon>
        <taxon>Rhodobacterales</taxon>
        <taxon>Paracoccaceae</taxon>
        <taxon>Pseudodonghicola</taxon>
    </lineage>
</organism>
<dbReference type="Gene3D" id="3.40.1710.10">
    <property type="entry name" value="abc type-2 transporter like domain"/>
    <property type="match status" value="1"/>
</dbReference>
<reference evidence="10 11" key="1">
    <citation type="submission" date="2023-05" db="EMBL/GenBank/DDBJ databases">
        <title>Pseudodonghicola sp. nov.</title>
        <authorList>
            <person name="Huang J."/>
        </authorList>
    </citation>
    <scope>NUCLEOTIDE SEQUENCE [LARGE SCALE GENOMIC DNA]</scope>
    <source>
        <strain evidence="10 11">IC7</strain>
    </source>
</reference>
<protein>
    <submittedName>
        <fullName evidence="10">ABC transporter permease</fullName>
    </submittedName>
</protein>
<comment type="subcellular location">
    <subcellularLocation>
        <location evidence="1">Cell membrane</location>
        <topology evidence="1">Multi-pass membrane protein</topology>
    </subcellularLocation>
</comment>
<evidence type="ECO:0000256" key="3">
    <source>
        <dbReference type="ARBA" id="ARBA00022448"/>
    </source>
</evidence>
<evidence type="ECO:0000256" key="5">
    <source>
        <dbReference type="ARBA" id="ARBA00022692"/>
    </source>
</evidence>
<keyword evidence="5 8" id="KW-0812">Transmembrane</keyword>
<dbReference type="InterPro" id="IPR051449">
    <property type="entry name" value="ABC-2_transporter_component"/>
</dbReference>
<feature type="transmembrane region" description="Helical" evidence="8">
    <location>
        <begin position="344"/>
        <end position="364"/>
    </location>
</feature>
<dbReference type="PROSITE" id="PS51012">
    <property type="entry name" value="ABC_TM2"/>
    <property type="match status" value="1"/>
</dbReference>
<proteinExistence type="inferred from homology"/>
<evidence type="ECO:0000259" key="9">
    <source>
        <dbReference type="PROSITE" id="PS51012"/>
    </source>
</evidence>
<dbReference type="InterPro" id="IPR013525">
    <property type="entry name" value="ABC2_TM"/>
</dbReference>
<keyword evidence="4" id="KW-1003">Cell membrane</keyword>
<evidence type="ECO:0000313" key="11">
    <source>
        <dbReference type="Proteomes" id="UP001243757"/>
    </source>
</evidence>
<keyword evidence="11" id="KW-1185">Reference proteome</keyword>
<dbReference type="Proteomes" id="UP001243757">
    <property type="component" value="Unassembled WGS sequence"/>
</dbReference>
<feature type="transmembrane region" description="Helical" evidence="8">
    <location>
        <begin position="21"/>
        <end position="42"/>
    </location>
</feature>
<evidence type="ECO:0000256" key="8">
    <source>
        <dbReference type="SAM" id="Phobius"/>
    </source>
</evidence>
<keyword evidence="6 8" id="KW-1133">Transmembrane helix</keyword>
<evidence type="ECO:0000256" key="6">
    <source>
        <dbReference type="ARBA" id="ARBA00022989"/>
    </source>
</evidence>
<dbReference type="EMBL" id="JASNJD010000010">
    <property type="protein sequence ID" value="MDK3018895.1"/>
    <property type="molecule type" value="Genomic_DNA"/>
</dbReference>
<comment type="caution">
    <text evidence="10">The sequence shown here is derived from an EMBL/GenBank/DDBJ whole genome shotgun (WGS) entry which is preliminary data.</text>
</comment>
<dbReference type="InterPro" id="IPR047817">
    <property type="entry name" value="ABC2_TM_bact-type"/>
</dbReference>
<sequence length="372" mass="40651">MRFARFPALLIKEFRQILRDPSALLIAFVLPIILLFLFGYAISFDIRQVKIGVALQDDGAPAQSLATAYRTSRWFEVTQAHELAELEPDLIAGHLRGIVVIPADFSARLEAGDREVTIQVITDGAQPNTASFVANYVEGVRATWARAWAEDHGQVRPAVLSFVPRFWFNAELTSRDFLVPGAIAVVMAMIGTLLTALVVAREWERGTMEALLATPVGMAELLASKVLPYFLLGLGSMAMCTTLAVTLFDVPFRGSALGLGALSMAFLMPALGQGLWISAITKNQFVASQLALVLGFLPSMMLSGFVFEIASMPAPVRAVTYIVPARYLVPSLQTVFVVGDIWPMFWRAIGVLLLFGLGFFLLAIRATKRRVA</sequence>
<evidence type="ECO:0000256" key="2">
    <source>
        <dbReference type="ARBA" id="ARBA00007783"/>
    </source>
</evidence>
<feature type="transmembrane region" description="Helical" evidence="8">
    <location>
        <begin position="290"/>
        <end position="310"/>
    </location>
</feature>
<gene>
    <name evidence="10" type="ORF">QO033_14515</name>
</gene>
<keyword evidence="7 8" id="KW-0472">Membrane</keyword>
<feature type="transmembrane region" description="Helical" evidence="8">
    <location>
        <begin position="177"/>
        <end position="200"/>
    </location>
</feature>
<evidence type="ECO:0000256" key="7">
    <source>
        <dbReference type="ARBA" id="ARBA00023136"/>
    </source>
</evidence>
<feature type="transmembrane region" description="Helical" evidence="8">
    <location>
        <begin position="254"/>
        <end position="278"/>
    </location>
</feature>
<dbReference type="Pfam" id="PF12698">
    <property type="entry name" value="ABC2_membrane_3"/>
    <property type="match status" value="1"/>
</dbReference>
<keyword evidence="3" id="KW-0813">Transport</keyword>
<dbReference type="PANTHER" id="PTHR30294">
    <property type="entry name" value="MEMBRANE COMPONENT OF ABC TRANSPORTER YHHJ-RELATED"/>
    <property type="match status" value="1"/>
</dbReference>
<name>A0ABT7F2R1_9RHOB</name>
<comment type="similarity">
    <text evidence="2">Belongs to the ABC-2 integral membrane protein family.</text>
</comment>